<name>A0A0L9T8P1_PHAAN</name>
<evidence type="ECO:0000313" key="1">
    <source>
        <dbReference type="EMBL" id="KOM26965.1"/>
    </source>
</evidence>
<sequence>MEDTQNQGCHRRCSEHPEGTAWFEFHMELPSESEPFQLEQAVCSHGFFMMAPNRWDPLSKTLTRSLLLHNPSSSSSSLLVSMSQRSQSLAVRVHVVHSISPQQQRHITVLNSVRSRFFSRCSFLIRFFCCGCRLGFPECCGCERGVWGWGW</sequence>
<dbReference type="AlphaFoldDB" id="A0A0L9T8P1"/>
<protein>
    <submittedName>
        <fullName evidence="1">Uncharacterized protein</fullName>
    </submittedName>
</protein>
<dbReference type="EMBL" id="KQ258353">
    <property type="protein sequence ID" value="KOM26965.1"/>
    <property type="molecule type" value="Genomic_DNA"/>
</dbReference>
<organism evidence="1 2">
    <name type="scientific">Phaseolus angularis</name>
    <name type="common">Azuki bean</name>
    <name type="synonym">Vigna angularis</name>
    <dbReference type="NCBI Taxonomy" id="3914"/>
    <lineage>
        <taxon>Eukaryota</taxon>
        <taxon>Viridiplantae</taxon>
        <taxon>Streptophyta</taxon>
        <taxon>Embryophyta</taxon>
        <taxon>Tracheophyta</taxon>
        <taxon>Spermatophyta</taxon>
        <taxon>Magnoliopsida</taxon>
        <taxon>eudicotyledons</taxon>
        <taxon>Gunneridae</taxon>
        <taxon>Pentapetalae</taxon>
        <taxon>rosids</taxon>
        <taxon>fabids</taxon>
        <taxon>Fabales</taxon>
        <taxon>Fabaceae</taxon>
        <taxon>Papilionoideae</taxon>
        <taxon>50 kb inversion clade</taxon>
        <taxon>NPAAA clade</taxon>
        <taxon>indigoferoid/millettioid clade</taxon>
        <taxon>Phaseoleae</taxon>
        <taxon>Vigna</taxon>
    </lineage>
</organism>
<dbReference type="STRING" id="3914.A0A0L9T8P1"/>
<gene>
    <name evidence="1" type="ORF">LR48_Vigan347s001900</name>
</gene>
<evidence type="ECO:0000313" key="2">
    <source>
        <dbReference type="Proteomes" id="UP000053144"/>
    </source>
</evidence>
<dbReference type="Proteomes" id="UP000053144">
    <property type="component" value="Unassembled WGS sequence"/>
</dbReference>
<proteinExistence type="predicted"/>
<dbReference type="Gramene" id="KOM26965">
    <property type="protein sequence ID" value="KOM26965"/>
    <property type="gene ID" value="LR48_Vigan347s001900"/>
</dbReference>
<reference evidence="2" key="1">
    <citation type="journal article" date="2015" name="Proc. Natl. Acad. Sci. U.S.A.">
        <title>Genome sequencing of adzuki bean (Vigna angularis) provides insight into high starch and low fat accumulation and domestication.</title>
        <authorList>
            <person name="Yang K."/>
            <person name="Tian Z."/>
            <person name="Chen C."/>
            <person name="Luo L."/>
            <person name="Zhao B."/>
            <person name="Wang Z."/>
            <person name="Yu L."/>
            <person name="Li Y."/>
            <person name="Sun Y."/>
            <person name="Li W."/>
            <person name="Chen Y."/>
            <person name="Li Y."/>
            <person name="Zhang Y."/>
            <person name="Ai D."/>
            <person name="Zhao J."/>
            <person name="Shang C."/>
            <person name="Ma Y."/>
            <person name="Wu B."/>
            <person name="Wang M."/>
            <person name="Gao L."/>
            <person name="Sun D."/>
            <person name="Zhang P."/>
            <person name="Guo F."/>
            <person name="Wang W."/>
            <person name="Li Y."/>
            <person name="Wang J."/>
            <person name="Varshney R.K."/>
            <person name="Wang J."/>
            <person name="Ling H.Q."/>
            <person name="Wan P."/>
        </authorList>
    </citation>
    <scope>NUCLEOTIDE SEQUENCE</scope>
    <source>
        <strain evidence="2">cv. Jingnong 6</strain>
    </source>
</reference>
<accession>A0A0L9T8P1</accession>